<gene>
    <name evidence="5" type="ORF">Ga0609869_001861</name>
</gene>
<dbReference type="SUPFAM" id="SSF102114">
    <property type="entry name" value="Radical SAM enzymes"/>
    <property type="match status" value="1"/>
</dbReference>
<proteinExistence type="predicted"/>
<keyword evidence="1" id="KW-0479">Metal-binding</keyword>
<keyword evidence="3" id="KW-0411">Iron-sulfur</keyword>
<keyword evidence="6" id="KW-1185">Reference proteome</keyword>
<dbReference type="Pfam" id="PF04055">
    <property type="entry name" value="Radical_SAM"/>
    <property type="match status" value="1"/>
</dbReference>
<dbReference type="InterPro" id="IPR058240">
    <property type="entry name" value="rSAM_sf"/>
</dbReference>
<dbReference type="PANTHER" id="PTHR43432:SF3">
    <property type="entry name" value="SLR0285 PROTEIN"/>
    <property type="match status" value="1"/>
</dbReference>
<dbReference type="Proteomes" id="UP001560019">
    <property type="component" value="Unassembled WGS sequence"/>
</dbReference>
<organism evidence="5 6">
    <name type="scientific">Rhodovulum iodosum</name>
    <dbReference type="NCBI Taxonomy" id="68291"/>
    <lineage>
        <taxon>Bacteria</taxon>
        <taxon>Pseudomonadati</taxon>
        <taxon>Pseudomonadota</taxon>
        <taxon>Alphaproteobacteria</taxon>
        <taxon>Rhodobacterales</taxon>
        <taxon>Paracoccaceae</taxon>
        <taxon>Rhodovulum</taxon>
    </lineage>
</organism>
<dbReference type="SFLD" id="SFLDG01084">
    <property type="entry name" value="Uncharacterised_Radical_SAM_Su"/>
    <property type="match status" value="1"/>
</dbReference>
<dbReference type="SFLD" id="SFLDS00029">
    <property type="entry name" value="Radical_SAM"/>
    <property type="match status" value="1"/>
</dbReference>
<sequence>MRRLQVGRGGRRENGAVRAVRGLADLANVRGMFQSRAMDRPFVRTPGRGAGGNPANRYDRLSTEAAWDGWAPEEDLPPLRTEVSLERPRRVITRNSSPDVPFDRSINPYRGCEHGCVYCFARPSHAWLGLSPGLDFETRLVARPEAPQRLARELARPAYRPAPIAIGTNTDPYQPIEREHRIMRGLLEVLLDHRHPVAIVTKGTLIERDLDLLAEMARRRLVRVGVSLTTLDRDLARRMEPRVPPPARRLQTVARLAAAGVEVRAMVSPVVPGLTDHEIEAILARAKDAGAAAASWIMLRLPLEVAPLFRDWLETHYPDRAARVMARLREMHGGRDYDPAWGRRMRGQGPYAQMIGQRFRVAAARLGLDADLPPLDCSRFRVPPRAGDQLSLF</sequence>
<evidence type="ECO:0000256" key="1">
    <source>
        <dbReference type="ARBA" id="ARBA00022723"/>
    </source>
</evidence>
<comment type="caution">
    <text evidence="5">The sequence shown here is derived from an EMBL/GenBank/DDBJ whole genome shotgun (WGS) entry which is preliminary data.</text>
</comment>
<dbReference type="Gene3D" id="3.80.30.30">
    <property type="match status" value="1"/>
</dbReference>
<keyword evidence="2" id="KW-0408">Iron</keyword>
<dbReference type="PANTHER" id="PTHR43432">
    <property type="entry name" value="SLR0285 PROTEIN"/>
    <property type="match status" value="1"/>
</dbReference>
<dbReference type="SMART" id="SM00729">
    <property type="entry name" value="Elp3"/>
    <property type="match status" value="1"/>
</dbReference>
<protein>
    <submittedName>
        <fullName evidence="5">DNA repair photolyase</fullName>
    </submittedName>
</protein>
<evidence type="ECO:0000259" key="4">
    <source>
        <dbReference type="PROSITE" id="PS51918"/>
    </source>
</evidence>
<reference evidence="5 6" key="1">
    <citation type="submission" date="2024-06" db="EMBL/GenBank/DDBJ databases">
        <title>Genome of Rhodovulum iodosum, a marine photoferrotroph.</title>
        <authorList>
            <person name="Bianchini G."/>
            <person name="Nikeleit V."/>
            <person name="Kappler A."/>
            <person name="Bryce C."/>
            <person name="Sanchez-Baracaldo P."/>
        </authorList>
    </citation>
    <scope>NUCLEOTIDE SEQUENCE [LARGE SCALE GENOMIC DNA]</scope>
    <source>
        <strain evidence="5 6">UT/N1</strain>
    </source>
</reference>
<dbReference type="PROSITE" id="PS51918">
    <property type="entry name" value="RADICAL_SAM"/>
    <property type="match status" value="1"/>
</dbReference>
<accession>A0ABV3XT66</accession>
<evidence type="ECO:0000313" key="6">
    <source>
        <dbReference type="Proteomes" id="UP001560019"/>
    </source>
</evidence>
<evidence type="ECO:0000256" key="2">
    <source>
        <dbReference type="ARBA" id="ARBA00023004"/>
    </source>
</evidence>
<dbReference type="InterPro" id="IPR040086">
    <property type="entry name" value="MJ0683-like"/>
</dbReference>
<name>A0ABV3XT66_9RHOB</name>
<evidence type="ECO:0000313" key="5">
    <source>
        <dbReference type="EMBL" id="MEX5728508.1"/>
    </source>
</evidence>
<dbReference type="EMBL" id="JBEHHI010000002">
    <property type="protein sequence ID" value="MEX5728508.1"/>
    <property type="molecule type" value="Genomic_DNA"/>
</dbReference>
<dbReference type="CDD" id="cd01335">
    <property type="entry name" value="Radical_SAM"/>
    <property type="match status" value="1"/>
</dbReference>
<dbReference type="InterPro" id="IPR007197">
    <property type="entry name" value="rSAM"/>
</dbReference>
<dbReference type="InterPro" id="IPR006638">
    <property type="entry name" value="Elp3/MiaA/NifB-like_rSAM"/>
</dbReference>
<dbReference type="NCBIfam" id="NF033668">
    <property type="entry name" value="rSAM_PA0069"/>
    <property type="match status" value="1"/>
</dbReference>
<evidence type="ECO:0000256" key="3">
    <source>
        <dbReference type="ARBA" id="ARBA00023014"/>
    </source>
</evidence>
<feature type="domain" description="Radical SAM core" evidence="4">
    <location>
        <begin position="98"/>
        <end position="335"/>
    </location>
</feature>